<dbReference type="GO" id="GO:0003885">
    <property type="term" value="F:D-arabinono-1,4-lactone oxidase activity"/>
    <property type="evidence" value="ECO:0007669"/>
    <property type="project" value="InterPro"/>
</dbReference>
<dbReference type="InterPro" id="IPR010031">
    <property type="entry name" value="FAD_lactone_oxidase-like"/>
</dbReference>
<sequence>MSSESSGTRSSERAAEASSAGPGSPETCRPVRLTGWGRTAPTVARLARPTSTAELARLLADPPPRGVIARGLGRSYGDAAQDAGGLVLDCTGLPERITLDVERGEVTASASVSFDRLMRTLLPRGWFVPVTPGTRHVTVGGAVAADVHGKNHHVDGSFGAALRRVTLVLPGGTITEVGPDRDPELFWATVGGMGLTGVVLEATFRCLPVETSRMVVDTERAANLDEALAVMADSDDRYHYTVAWIDLLARGRAMGRAVLTRGRHARLADLPPKARRDALRFAPATRLAAPPWAPPGLLNPWSVRAFNELWYRKAPRVRRGEIQPLASFFHPLDAVRGWNRLYGPRGFVQYQFVVPAVDVLRSIVADLSSAGVASFLAVLKRFGPGNPGHLSFPMPGWTLALDIPLGDRRLPGMLRDFDQRIAAAGGRVYLAKDATLWPDLLPAMYPRLEEWRRVRTRVDPDGVLRSDLARRLGL</sequence>
<dbReference type="Pfam" id="PF04030">
    <property type="entry name" value="ALO"/>
    <property type="match status" value="1"/>
</dbReference>
<dbReference type="SUPFAM" id="SSF56176">
    <property type="entry name" value="FAD-binding/transporter-associated domain-like"/>
    <property type="match status" value="1"/>
</dbReference>
<dbReference type="InterPro" id="IPR016166">
    <property type="entry name" value="FAD-bd_PCMH"/>
</dbReference>
<dbReference type="AlphaFoldDB" id="A0A3D9V623"/>
<evidence type="ECO:0000259" key="3">
    <source>
        <dbReference type="PROSITE" id="PS51387"/>
    </source>
</evidence>
<accession>A0A3D9V623</accession>
<dbReference type="PANTHER" id="PTHR43762:SF1">
    <property type="entry name" value="D-ARABINONO-1,4-LACTONE OXIDASE"/>
    <property type="match status" value="1"/>
</dbReference>
<evidence type="ECO:0000313" key="4">
    <source>
        <dbReference type="EMBL" id="REF36806.1"/>
    </source>
</evidence>
<dbReference type="GO" id="GO:0071949">
    <property type="term" value="F:FAD binding"/>
    <property type="evidence" value="ECO:0007669"/>
    <property type="project" value="InterPro"/>
</dbReference>
<dbReference type="InterPro" id="IPR016171">
    <property type="entry name" value="Vanillyl_alc_oxidase_C-sub2"/>
</dbReference>
<evidence type="ECO:0000256" key="1">
    <source>
        <dbReference type="ARBA" id="ARBA00023002"/>
    </source>
</evidence>
<protein>
    <submittedName>
        <fullName evidence="4">Decaprenylphospho-beta-D-ribofuranose 2-oxidase</fullName>
    </submittedName>
</protein>
<dbReference type="Pfam" id="PF01565">
    <property type="entry name" value="FAD_binding_4"/>
    <property type="match status" value="1"/>
</dbReference>
<organism evidence="4 5">
    <name type="scientific">Thermasporomyces composti</name>
    <dbReference type="NCBI Taxonomy" id="696763"/>
    <lineage>
        <taxon>Bacteria</taxon>
        <taxon>Bacillati</taxon>
        <taxon>Actinomycetota</taxon>
        <taxon>Actinomycetes</taxon>
        <taxon>Propionibacteriales</taxon>
        <taxon>Nocardioidaceae</taxon>
        <taxon>Thermasporomyces</taxon>
    </lineage>
</organism>
<dbReference type="InterPro" id="IPR036318">
    <property type="entry name" value="FAD-bd_PCMH-like_sf"/>
</dbReference>
<dbReference type="EMBL" id="QTUC01000001">
    <property type="protein sequence ID" value="REF36806.1"/>
    <property type="molecule type" value="Genomic_DNA"/>
</dbReference>
<dbReference type="Proteomes" id="UP000256485">
    <property type="component" value="Unassembled WGS sequence"/>
</dbReference>
<keyword evidence="5" id="KW-1185">Reference proteome</keyword>
<dbReference type="GO" id="GO:0016020">
    <property type="term" value="C:membrane"/>
    <property type="evidence" value="ECO:0007669"/>
    <property type="project" value="InterPro"/>
</dbReference>
<proteinExistence type="predicted"/>
<dbReference type="InterPro" id="IPR016169">
    <property type="entry name" value="FAD-bd_PCMH_sub2"/>
</dbReference>
<comment type="caution">
    <text evidence="4">The sequence shown here is derived from an EMBL/GenBank/DDBJ whole genome shotgun (WGS) entry which is preliminary data.</text>
</comment>
<keyword evidence="1" id="KW-0560">Oxidoreductase</keyword>
<name>A0A3D9V623_THECX</name>
<feature type="region of interest" description="Disordered" evidence="2">
    <location>
        <begin position="1"/>
        <end position="35"/>
    </location>
</feature>
<dbReference type="InterPro" id="IPR007173">
    <property type="entry name" value="ALO_C"/>
</dbReference>
<dbReference type="PANTHER" id="PTHR43762">
    <property type="entry name" value="L-GULONOLACTONE OXIDASE"/>
    <property type="match status" value="1"/>
</dbReference>
<dbReference type="PROSITE" id="PS51387">
    <property type="entry name" value="FAD_PCMH"/>
    <property type="match status" value="1"/>
</dbReference>
<dbReference type="Gene3D" id="1.10.45.10">
    <property type="entry name" value="Vanillyl-alcohol Oxidase, Chain A, domain 4"/>
    <property type="match status" value="1"/>
</dbReference>
<evidence type="ECO:0000313" key="5">
    <source>
        <dbReference type="Proteomes" id="UP000256485"/>
    </source>
</evidence>
<dbReference type="InterPro" id="IPR006094">
    <property type="entry name" value="Oxid_FAD_bind_N"/>
</dbReference>
<dbReference type="OrthoDB" id="143770at2"/>
<reference evidence="4 5" key="1">
    <citation type="submission" date="2018-08" db="EMBL/GenBank/DDBJ databases">
        <title>Sequencing the genomes of 1000 actinobacteria strains.</title>
        <authorList>
            <person name="Klenk H.-P."/>
        </authorList>
    </citation>
    <scope>NUCLEOTIDE SEQUENCE [LARGE SCALE GENOMIC DNA]</scope>
    <source>
        <strain evidence="4 5">DSM 22891</strain>
    </source>
</reference>
<evidence type="ECO:0000256" key="2">
    <source>
        <dbReference type="SAM" id="MobiDB-lite"/>
    </source>
</evidence>
<dbReference type="Gene3D" id="3.30.465.10">
    <property type="match status" value="1"/>
</dbReference>
<gene>
    <name evidence="4" type="ORF">DFJ64_2238</name>
</gene>
<feature type="domain" description="FAD-binding PCMH-type" evidence="3">
    <location>
        <begin position="39"/>
        <end position="209"/>
    </location>
</feature>
<feature type="compositionally biased region" description="Low complexity" evidence="2">
    <location>
        <begin position="16"/>
        <end position="26"/>
    </location>
</feature>